<evidence type="ECO:0008006" key="4">
    <source>
        <dbReference type="Google" id="ProtNLM"/>
    </source>
</evidence>
<organism evidence="2 3">
    <name type="scientific">Trichonephila clavata</name>
    <name type="common">Joro spider</name>
    <name type="synonym">Nephila clavata</name>
    <dbReference type="NCBI Taxonomy" id="2740835"/>
    <lineage>
        <taxon>Eukaryota</taxon>
        <taxon>Metazoa</taxon>
        <taxon>Ecdysozoa</taxon>
        <taxon>Arthropoda</taxon>
        <taxon>Chelicerata</taxon>
        <taxon>Arachnida</taxon>
        <taxon>Araneae</taxon>
        <taxon>Araneomorphae</taxon>
        <taxon>Entelegynae</taxon>
        <taxon>Araneoidea</taxon>
        <taxon>Nephilidae</taxon>
        <taxon>Trichonephila</taxon>
    </lineage>
</organism>
<dbReference type="EMBL" id="BMAO01025308">
    <property type="protein sequence ID" value="GFR01749.1"/>
    <property type="molecule type" value="Genomic_DNA"/>
</dbReference>
<evidence type="ECO:0000313" key="3">
    <source>
        <dbReference type="Proteomes" id="UP000887116"/>
    </source>
</evidence>
<dbReference type="Proteomes" id="UP000887116">
    <property type="component" value="Unassembled WGS sequence"/>
</dbReference>
<dbReference type="AlphaFoldDB" id="A0A8X6LC77"/>
<gene>
    <name evidence="2" type="ORF">TNCT_336211</name>
</gene>
<accession>A0A8X6LC77</accession>
<feature type="transmembrane region" description="Helical" evidence="1">
    <location>
        <begin position="21"/>
        <end position="42"/>
    </location>
</feature>
<protein>
    <recommendedName>
        <fullName evidence="4">Transmembrane protein</fullName>
    </recommendedName>
</protein>
<keyword evidence="3" id="KW-1185">Reference proteome</keyword>
<keyword evidence="1" id="KW-1133">Transmembrane helix</keyword>
<evidence type="ECO:0000313" key="2">
    <source>
        <dbReference type="EMBL" id="GFR01749.1"/>
    </source>
</evidence>
<reference evidence="2" key="1">
    <citation type="submission" date="2020-07" db="EMBL/GenBank/DDBJ databases">
        <title>Multicomponent nature underlies the extraordinary mechanical properties of spider dragline silk.</title>
        <authorList>
            <person name="Kono N."/>
            <person name="Nakamura H."/>
            <person name="Mori M."/>
            <person name="Yoshida Y."/>
            <person name="Ohtoshi R."/>
            <person name="Malay A.D."/>
            <person name="Moran D.A.P."/>
            <person name="Tomita M."/>
            <person name="Numata K."/>
            <person name="Arakawa K."/>
        </authorList>
    </citation>
    <scope>NUCLEOTIDE SEQUENCE</scope>
</reference>
<evidence type="ECO:0000256" key="1">
    <source>
        <dbReference type="SAM" id="Phobius"/>
    </source>
</evidence>
<comment type="caution">
    <text evidence="2">The sequence shown here is derived from an EMBL/GenBank/DDBJ whole genome shotgun (WGS) entry which is preliminary data.</text>
</comment>
<keyword evidence="1" id="KW-0812">Transmembrane</keyword>
<feature type="transmembrane region" description="Helical" evidence="1">
    <location>
        <begin position="48"/>
        <end position="71"/>
    </location>
</feature>
<keyword evidence="1" id="KW-0472">Membrane</keyword>
<sequence length="84" mass="9376">MGKGLALKKEEGRNPADRKTACVNLLFHVIFTSSATLCEFEVKLGKKILVYLDLLRGSGVMILLDVVLCLCARMRVLRRSNDSH</sequence>
<name>A0A8X6LC77_TRICU</name>
<proteinExistence type="predicted"/>